<evidence type="ECO:0000256" key="2">
    <source>
        <dbReference type="ARBA" id="ARBA00022679"/>
    </source>
</evidence>
<organism evidence="6 7">
    <name type="scientific">Cephalotrichum gorgonifer</name>
    <dbReference type="NCBI Taxonomy" id="2041049"/>
    <lineage>
        <taxon>Eukaryota</taxon>
        <taxon>Fungi</taxon>
        <taxon>Dikarya</taxon>
        <taxon>Ascomycota</taxon>
        <taxon>Pezizomycotina</taxon>
        <taxon>Sordariomycetes</taxon>
        <taxon>Hypocreomycetidae</taxon>
        <taxon>Microascales</taxon>
        <taxon>Microascaceae</taxon>
        <taxon>Cephalotrichum</taxon>
    </lineage>
</organism>
<dbReference type="SUPFAM" id="SSF81822">
    <property type="entry name" value="RuBisCo LSMT C-terminal, substrate-binding domain"/>
    <property type="match status" value="1"/>
</dbReference>
<keyword evidence="7" id="KW-1185">Reference proteome</keyword>
<dbReference type="Proteomes" id="UP001187682">
    <property type="component" value="Unassembled WGS sequence"/>
</dbReference>
<dbReference type="AlphaFoldDB" id="A0AAE8MUC1"/>
<dbReference type="GO" id="GO:0016279">
    <property type="term" value="F:protein-lysine N-methyltransferase activity"/>
    <property type="evidence" value="ECO:0007669"/>
    <property type="project" value="TreeGrafter"/>
</dbReference>
<dbReference type="Gene3D" id="3.90.1410.10">
    <property type="entry name" value="set domain protein methyltransferase, domain 1"/>
    <property type="match status" value="1"/>
</dbReference>
<dbReference type="EMBL" id="ONZQ02000004">
    <property type="protein sequence ID" value="SPO00744.1"/>
    <property type="molecule type" value="Genomic_DNA"/>
</dbReference>
<evidence type="ECO:0000313" key="7">
    <source>
        <dbReference type="Proteomes" id="UP001187682"/>
    </source>
</evidence>
<dbReference type="FunFam" id="3.90.1410.10:FF:000007">
    <property type="entry name" value="Ribosomal lysine N-methyltransferase 4"/>
    <property type="match status" value="1"/>
</dbReference>
<sequence>MGDKEFEAQNQGFLTWFKSIPGSTFSDSLSLTDLRARNAGRGIIANVDIPANTLLFTIPRPGVINITTSDLFQRLPDLLSKDLSGSIDDDDLEDSSSDPWLSLILVLIYEYLQGERSRWKAYFDILPVEFDTPMFWSEEDLMELQASSVVSKIGKAEADSMFLQKVVPAVTAHQDVFYGEGSSEKLSELELLNLAHRMGSLIMAYAFDLDKEDDDEDEEMEVDAEDGWVEDKDSTMLGMVPMADILNSDAEFNAHVDHAGDAITVTSLREIKQGEEVLNYYGPLANSDLLRRYGYISHKHRRYDVVEIPQTLLANQVQQALGVSDAFKDKALSFLGEDAEDPVLLERDAGEPNWDGTLVAPVRSDTLLSELDEAVTTMLKSFRRVSASVVPDKRKREETRKAVLPLIISARLAEYPTTLLEDTDILANAGTVGRHRMAVEVRAGEKKLLQEALEVAAAAAAHGTAADEDNGNERPGKRSKAS</sequence>
<keyword evidence="1" id="KW-0489">Methyltransferase</keyword>
<comment type="caution">
    <text evidence="6">The sequence shown here is derived from an EMBL/GenBank/DDBJ whole genome shotgun (WGS) entry which is preliminary data.</text>
</comment>
<protein>
    <submittedName>
        <fullName evidence="6">Related to RMS1 - regulatory protein</fullName>
    </submittedName>
</protein>
<dbReference type="InterPro" id="IPR015353">
    <property type="entry name" value="Rubisco_LSMT_subst-bd"/>
</dbReference>
<evidence type="ECO:0000256" key="4">
    <source>
        <dbReference type="SAM" id="MobiDB-lite"/>
    </source>
</evidence>
<evidence type="ECO:0000259" key="5">
    <source>
        <dbReference type="PROSITE" id="PS50280"/>
    </source>
</evidence>
<dbReference type="InterPro" id="IPR046341">
    <property type="entry name" value="SET_dom_sf"/>
</dbReference>
<evidence type="ECO:0000256" key="3">
    <source>
        <dbReference type="ARBA" id="ARBA00022691"/>
    </source>
</evidence>
<keyword evidence="2" id="KW-0808">Transferase</keyword>
<dbReference type="GO" id="GO:0032259">
    <property type="term" value="P:methylation"/>
    <property type="evidence" value="ECO:0007669"/>
    <property type="project" value="UniProtKB-KW"/>
</dbReference>
<dbReference type="PANTHER" id="PTHR13271:SF34">
    <property type="entry name" value="N-LYSINE METHYLTRANSFERASE SETD6"/>
    <property type="match status" value="1"/>
</dbReference>
<dbReference type="Gene3D" id="3.90.1420.10">
    <property type="entry name" value="Rubisco LSMT, substrate-binding domain"/>
    <property type="match status" value="1"/>
</dbReference>
<dbReference type="PANTHER" id="PTHR13271">
    <property type="entry name" value="UNCHARACTERIZED PUTATIVE METHYLTRANSFERASE"/>
    <property type="match status" value="1"/>
</dbReference>
<proteinExistence type="predicted"/>
<dbReference type="Pfam" id="PF00856">
    <property type="entry name" value="SET"/>
    <property type="match status" value="1"/>
</dbReference>
<evidence type="ECO:0000313" key="6">
    <source>
        <dbReference type="EMBL" id="SPO00744.1"/>
    </source>
</evidence>
<name>A0AAE8MUC1_9PEZI</name>
<reference evidence="6" key="1">
    <citation type="submission" date="2018-03" db="EMBL/GenBank/DDBJ databases">
        <authorList>
            <person name="Guldener U."/>
        </authorList>
    </citation>
    <scope>NUCLEOTIDE SEQUENCE</scope>
</reference>
<feature type="domain" description="SET" evidence="5">
    <location>
        <begin position="27"/>
        <end position="282"/>
    </location>
</feature>
<dbReference type="GO" id="GO:0005634">
    <property type="term" value="C:nucleus"/>
    <property type="evidence" value="ECO:0007669"/>
    <property type="project" value="TreeGrafter"/>
</dbReference>
<gene>
    <name evidence="6" type="ORF">DNG_03492</name>
</gene>
<dbReference type="InterPro" id="IPR001214">
    <property type="entry name" value="SET_dom"/>
</dbReference>
<dbReference type="InterPro" id="IPR050600">
    <property type="entry name" value="SETD3_SETD6_MTase"/>
</dbReference>
<dbReference type="SUPFAM" id="SSF82199">
    <property type="entry name" value="SET domain"/>
    <property type="match status" value="1"/>
</dbReference>
<dbReference type="Pfam" id="PF09273">
    <property type="entry name" value="Rubis-subs-bind"/>
    <property type="match status" value="1"/>
</dbReference>
<accession>A0AAE8MUC1</accession>
<feature type="region of interest" description="Disordered" evidence="4">
    <location>
        <begin position="459"/>
        <end position="482"/>
    </location>
</feature>
<evidence type="ECO:0000256" key="1">
    <source>
        <dbReference type="ARBA" id="ARBA00022603"/>
    </source>
</evidence>
<dbReference type="InterPro" id="IPR036464">
    <property type="entry name" value="Rubisco_LSMT_subst-bd_sf"/>
</dbReference>
<keyword evidence="3" id="KW-0949">S-adenosyl-L-methionine</keyword>
<dbReference type="PROSITE" id="PS50280">
    <property type="entry name" value="SET"/>
    <property type="match status" value="1"/>
</dbReference>